<organism evidence="1 2">
    <name type="scientific">Burkholderia ubonensis</name>
    <dbReference type="NCBI Taxonomy" id="101571"/>
    <lineage>
        <taxon>Bacteria</taxon>
        <taxon>Pseudomonadati</taxon>
        <taxon>Pseudomonadota</taxon>
        <taxon>Betaproteobacteria</taxon>
        <taxon>Burkholderiales</taxon>
        <taxon>Burkholderiaceae</taxon>
        <taxon>Burkholderia</taxon>
        <taxon>Burkholderia cepacia complex</taxon>
    </lineage>
</organism>
<accession>A0A103RZY5</accession>
<gene>
    <name evidence="1" type="ORF">WJ33_01670</name>
</gene>
<evidence type="ECO:0000313" key="2">
    <source>
        <dbReference type="Proteomes" id="UP000064029"/>
    </source>
</evidence>
<protein>
    <submittedName>
        <fullName evidence="1">Uncharacterized protein</fullName>
    </submittedName>
</protein>
<reference evidence="1 2" key="1">
    <citation type="submission" date="2015-11" db="EMBL/GenBank/DDBJ databases">
        <title>Expanding the genomic diversity of Burkholderia species for the development of highly accurate diagnostics.</title>
        <authorList>
            <person name="Sahl J."/>
            <person name="Keim P."/>
            <person name="Wagner D."/>
        </authorList>
    </citation>
    <scope>NUCLEOTIDE SEQUENCE [LARGE SCALE GENOMIC DNA]</scope>
    <source>
        <strain evidence="1 2">MSMB2036</strain>
    </source>
</reference>
<comment type="caution">
    <text evidence="1">The sequence shown here is derived from an EMBL/GenBank/DDBJ whole genome shotgun (WGS) entry which is preliminary data.</text>
</comment>
<dbReference type="Proteomes" id="UP000064029">
    <property type="component" value="Unassembled WGS sequence"/>
</dbReference>
<dbReference type="EMBL" id="LOXM01000001">
    <property type="protein sequence ID" value="KVG77032.1"/>
    <property type="molecule type" value="Genomic_DNA"/>
</dbReference>
<dbReference type="AlphaFoldDB" id="A0A103RZY5"/>
<name>A0A103RZY5_9BURK</name>
<sequence>MLSQELNRQLRIVEIVAYIFFNATPHINLRRGGHSFTREIYFQCGRNYFNYSMSRAVQFGEI</sequence>
<evidence type="ECO:0000313" key="1">
    <source>
        <dbReference type="EMBL" id="KVG77032.1"/>
    </source>
</evidence>
<proteinExistence type="predicted"/>